<dbReference type="RefSeq" id="WP_235374643.1">
    <property type="nucleotide sequence ID" value="NZ_CP113864.1"/>
</dbReference>
<reference evidence="1" key="1">
    <citation type="submission" date="2022-12" db="EMBL/GenBank/DDBJ databases">
        <authorList>
            <person name="Bing R.G."/>
            <person name="Willard D.J."/>
            <person name="Manesh M.J.H."/>
            <person name="Laemthong T."/>
            <person name="Crosby J.R."/>
            <person name="Kelly R.M."/>
        </authorList>
    </citation>
    <scope>NUCLEOTIDE SEQUENCE</scope>
    <source>
        <strain evidence="1">DSM 8991</strain>
    </source>
</reference>
<gene>
    <name evidence="1" type="ORF">OTJ99_000752</name>
</gene>
<sequence length="99" mass="11720">MKKGLELSVFSPQRQRKLRNFGLFCIFPDDIEINSIKVEGDCAKIDLNSKFYQKKYLDFYVKAIAFFITSFDNIKRGLIFTKMEHLTIRLHFCDDHMTS</sequence>
<keyword evidence="2" id="KW-1185">Reference proteome</keyword>
<accession>A0ABY7BIJ6</accession>
<evidence type="ECO:0000313" key="2">
    <source>
        <dbReference type="Proteomes" id="UP001164745"/>
    </source>
</evidence>
<protein>
    <submittedName>
        <fullName evidence="1">Uncharacterized protein</fullName>
    </submittedName>
</protein>
<proteinExistence type="predicted"/>
<evidence type="ECO:0000313" key="1">
    <source>
        <dbReference type="EMBL" id="WAM32233.1"/>
    </source>
</evidence>
<dbReference type="EMBL" id="CP113864">
    <property type="protein sequence ID" value="WAM32233.1"/>
    <property type="molecule type" value="Genomic_DNA"/>
</dbReference>
<name>A0ABY7BIJ6_9FIRM</name>
<dbReference type="Proteomes" id="UP001164745">
    <property type="component" value="Chromosome"/>
</dbReference>
<organism evidence="1 2">
    <name type="scientific">Caldicellulosiruptor naganoensis</name>
    <dbReference type="NCBI Taxonomy" id="29324"/>
    <lineage>
        <taxon>Bacteria</taxon>
        <taxon>Bacillati</taxon>
        <taxon>Bacillota</taxon>
        <taxon>Bacillota incertae sedis</taxon>
        <taxon>Caldicellulosiruptorales</taxon>
        <taxon>Caldicellulosiruptoraceae</taxon>
        <taxon>Caldicellulosiruptor</taxon>
    </lineage>
</organism>